<dbReference type="PIRSF" id="PIRSF006091">
    <property type="entry name" value="E_trnsport_RnfG"/>
    <property type="match status" value="1"/>
</dbReference>
<keyword evidence="7 9" id="KW-0249">Electron transport</keyword>
<dbReference type="InterPro" id="IPR010209">
    <property type="entry name" value="Ion_transpt_RnfG/RsxG"/>
</dbReference>
<evidence type="ECO:0000256" key="5">
    <source>
        <dbReference type="ARBA" id="ARBA00022692"/>
    </source>
</evidence>
<dbReference type="Pfam" id="PF04205">
    <property type="entry name" value="FMN_bind"/>
    <property type="match status" value="1"/>
</dbReference>
<dbReference type="HAMAP" id="MF_00479">
    <property type="entry name" value="RsxG_RnfG"/>
    <property type="match status" value="1"/>
</dbReference>
<keyword evidence="2 9" id="KW-0597">Phosphoprotein</keyword>
<evidence type="ECO:0000256" key="4">
    <source>
        <dbReference type="ARBA" id="ARBA00022643"/>
    </source>
</evidence>
<comment type="subcellular location">
    <subcellularLocation>
        <location evidence="9">Cell inner membrane</location>
        <topology evidence="9">Single-pass membrane protein</topology>
    </subcellularLocation>
</comment>
<keyword evidence="1 9" id="KW-0813">Transport</keyword>
<keyword evidence="9" id="KW-1003">Cell membrane</keyword>
<evidence type="ECO:0000256" key="8">
    <source>
        <dbReference type="ARBA" id="ARBA00022989"/>
    </source>
</evidence>
<dbReference type="PANTHER" id="PTHR36118">
    <property type="entry name" value="ION-TRANSLOCATING OXIDOREDUCTASE COMPLEX SUBUNIT G"/>
    <property type="match status" value="1"/>
</dbReference>
<evidence type="ECO:0000256" key="2">
    <source>
        <dbReference type="ARBA" id="ARBA00022553"/>
    </source>
</evidence>
<name>A0ABN8DNZ5_9VIBR</name>
<comment type="function">
    <text evidence="9">Part of a membrane-bound complex that couples electron transfer with translocation of ions across the membrane.</text>
</comment>
<feature type="modified residue" description="FMN phosphoryl threonine" evidence="9">
    <location>
        <position position="191"/>
    </location>
</feature>
<accession>A0ABN8DNZ5</accession>
<dbReference type="PANTHER" id="PTHR36118:SF1">
    <property type="entry name" value="ION-TRANSLOCATING OXIDOREDUCTASE COMPLEX SUBUNIT G"/>
    <property type="match status" value="1"/>
</dbReference>
<dbReference type="InterPro" id="IPR007329">
    <property type="entry name" value="FMN-bd"/>
</dbReference>
<keyword evidence="4 9" id="KW-0288">FMN</keyword>
<comment type="similarity">
    <text evidence="9">Belongs to the RnfG family.</text>
</comment>
<keyword evidence="9" id="KW-0997">Cell inner membrane</keyword>
<sequence length="226" mass="24478">MNTLNWQKTAKTVWEKLSDEPFSKDALILQAGALALTCSIAAGGLTAVDEITSPIIQANEKAQRRQLISELVPITPISDEQLDAAQQLEFAGYSYQFITLKDSLGVPSYQVITSAIPGYSGDIRFMVGVDMQGVISNVRVVSHTETPGLGDKIELAKSDWVLSFSAKSLANTSIWKVEKDGGEFEQFTGATITPRAVVKGVHHALQAQQALVLEPSLDSQAEEENK</sequence>
<keyword evidence="6 9" id="KW-1278">Translocase</keyword>
<evidence type="ECO:0000256" key="9">
    <source>
        <dbReference type="HAMAP-Rule" id="MF_00479"/>
    </source>
</evidence>
<dbReference type="SMART" id="SM00900">
    <property type="entry name" value="FMN_bind"/>
    <property type="match status" value="1"/>
</dbReference>
<protein>
    <recommendedName>
        <fullName evidence="9">Ion-translocating oxidoreductase complex subunit G</fullName>
        <ecNumber evidence="9">7.-.-.-</ecNumber>
    </recommendedName>
    <alternativeName>
        <fullName evidence="9">Rnf electron transport complex subunit G</fullName>
    </alternativeName>
</protein>
<evidence type="ECO:0000256" key="7">
    <source>
        <dbReference type="ARBA" id="ARBA00022982"/>
    </source>
</evidence>
<organism evidence="11 12">
    <name type="scientific">Vibrio hippocampi</name>
    <dbReference type="NCBI Taxonomy" id="654686"/>
    <lineage>
        <taxon>Bacteria</taxon>
        <taxon>Pseudomonadati</taxon>
        <taxon>Pseudomonadota</taxon>
        <taxon>Gammaproteobacteria</taxon>
        <taxon>Vibrionales</taxon>
        <taxon>Vibrionaceae</taxon>
        <taxon>Vibrio</taxon>
    </lineage>
</organism>
<evidence type="ECO:0000313" key="11">
    <source>
        <dbReference type="EMBL" id="CAH0529347.1"/>
    </source>
</evidence>
<keyword evidence="8 9" id="KW-1133">Transmembrane helix</keyword>
<keyword evidence="3 9" id="KW-0285">Flavoprotein</keyword>
<keyword evidence="9" id="KW-0472">Membrane</keyword>
<keyword evidence="5 9" id="KW-0812">Transmembrane</keyword>
<evidence type="ECO:0000259" key="10">
    <source>
        <dbReference type="SMART" id="SM00900"/>
    </source>
</evidence>
<proteinExistence type="inferred from homology"/>
<dbReference type="EC" id="7.-.-.-" evidence="9"/>
<comment type="subunit">
    <text evidence="9">The complex is composed of six subunits: RnfA, RnfB, RnfC, RnfD, RnfE and RnfG.</text>
</comment>
<evidence type="ECO:0000256" key="1">
    <source>
        <dbReference type="ARBA" id="ARBA00022448"/>
    </source>
</evidence>
<evidence type="ECO:0000256" key="3">
    <source>
        <dbReference type="ARBA" id="ARBA00022630"/>
    </source>
</evidence>
<dbReference type="RefSeq" id="WP_237486022.1">
    <property type="nucleotide sequence ID" value="NZ_CAKLCM010000003.1"/>
</dbReference>
<comment type="caution">
    <text evidence="11">The sequence shown here is derived from an EMBL/GenBank/DDBJ whole genome shotgun (WGS) entry which is preliminary data.</text>
</comment>
<evidence type="ECO:0000256" key="6">
    <source>
        <dbReference type="ARBA" id="ARBA00022967"/>
    </source>
</evidence>
<comment type="cofactor">
    <cofactor evidence="9">
        <name>FMN</name>
        <dbReference type="ChEBI" id="CHEBI:58210"/>
    </cofactor>
</comment>
<keyword evidence="12" id="KW-1185">Reference proteome</keyword>
<feature type="domain" description="FMN-binding" evidence="10">
    <location>
        <begin position="118"/>
        <end position="208"/>
    </location>
</feature>
<dbReference type="Proteomes" id="UP000838160">
    <property type="component" value="Unassembled WGS sequence"/>
</dbReference>
<gene>
    <name evidence="11" type="primary">rsxG</name>
    <name evidence="9" type="synonym">rnfG</name>
    <name evidence="11" type="ORF">VHP8226_03174</name>
</gene>
<dbReference type="EMBL" id="CAKLCM010000003">
    <property type="protein sequence ID" value="CAH0529347.1"/>
    <property type="molecule type" value="Genomic_DNA"/>
</dbReference>
<reference evidence="11" key="1">
    <citation type="submission" date="2021-12" db="EMBL/GenBank/DDBJ databases">
        <authorList>
            <person name="Rodrigo-Torres L."/>
            <person name="Arahal R. D."/>
            <person name="Lucena T."/>
        </authorList>
    </citation>
    <scope>NUCLEOTIDE SEQUENCE</scope>
    <source>
        <strain evidence="11">CECT 8226</strain>
    </source>
</reference>
<evidence type="ECO:0000313" key="12">
    <source>
        <dbReference type="Proteomes" id="UP000838160"/>
    </source>
</evidence>
<dbReference type="NCBIfam" id="TIGR01947">
    <property type="entry name" value="rnfG"/>
    <property type="match status" value="1"/>
</dbReference>